<proteinExistence type="inferred from homology"/>
<keyword evidence="7" id="KW-0223">Dioxygenase</keyword>
<dbReference type="PROSITE" id="PS51471">
    <property type="entry name" value="FE2OG_OXY"/>
    <property type="match status" value="1"/>
</dbReference>
<evidence type="ECO:0000256" key="3">
    <source>
        <dbReference type="ARBA" id="ARBA00023002"/>
    </source>
</evidence>
<feature type="domain" description="Fe2OG dioxygenase" evidence="6">
    <location>
        <begin position="219"/>
        <end position="323"/>
    </location>
</feature>
<accession>A0A5N5DAP4</accession>
<dbReference type="AlphaFoldDB" id="A0A5N5DAP4"/>
<dbReference type="PANTHER" id="PTHR10209">
    <property type="entry name" value="OXIDOREDUCTASE, 2OG-FE II OXYGENASE FAMILY PROTEIN"/>
    <property type="match status" value="1"/>
</dbReference>
<dbReference type="SUPFAM" id="SSF51197">
    <property type="entry name" value="Clavaminate synthase-like"/>
    <property type="match status" value="1"/>
</dbReference>
<dbReference type="Proteomes" id="UP000325902">
    <property type="component" value="Unassembled WGS sequence"/>
</dbReference>
<dbReference type="Gene3D" id="2.60.120.330">
    <property type="entry name" value="B-lactam Antibiotic, Isopenicillin N Synthase, Chain"/>
    <property type="match status" value="1"/>
</dbReference>
<dbReference type="PANTHER" id="PTHR10209:SF881">
    <property type="entry name" value="FI07970P-RELATED"/>
    <property type="match status" value="1"/>
</dbReference>
<dbReference type="GO" id="GO:0046872">
    <property type="term" value="F:metal ion binding"/>
    <property type="evidence" value="ECO:0007669"/>
    <property type="project" value="UniProtKB-KW"/>
</dbReference>
<dbReference type="InterPro" id="IPR027443">
    <property type="entry name" value="IPNS-like_sf"/>
</dbReference>
<comment type="caution">
    <text evidence="7">The sequence shown here is derived from an EMBL/GenBank/DDBJ whole genome shotgun (WGS) entry which is preliminary data.</text>
</comment>
<dbReference type="Pfam" id="PF14226">
    <property type="entry name" value="DIOX_N"/>
    <property type="match status" value="1"/>
</dbReference>
<evidence type="ECO:0000256" key="2">
    <source>
        <dbReference type="ARBA" id="ARBA00022723"/>
    </source>
</evidence>
<sequence>MTTNTSAALPIIDISPYLLPNTNKAARTATAHALARACHDTGFFYLTGHGIPDSTLQSILTLARRFFLEASDEEKNAIRRRDAGVVETVSQQQAVVGGTGGGEEKEAAAAAAFVGGDGARGYQRIGENVTKGQRDWHEAVDFYAEWEGEGGSGSSGPPYELLQGPNLWPRHPPGLREEYERYVGLVEGVGTAVVRAMGEALGFEGEEEADVFVRATRKSFWVMRLIGYPGLPEGEGREEGFSCGEHTDYGCVTLLLADSTPNALQVQRKDGSWISADPIPGAFVVNIGDMIERWTNGLWKSTNHRVIHRGANYRVSVPFFFEPDFNARIKPLAKCIAETGGKEKYDEVVYGEHLLAKVKGNFY</sequence>
<dbReference type="Pfam" id="PF03171">
    <property type="entry name" value="2OG-FeII_Oxy"/>
    <property type="match status" value="1"/>
</dbReference>
<dbReference type="GO" id="GO:0051213">
    <property type="term" value="F:dioxygenase activity"/>
    <property type="evidence" value="ECO:0007669"/>
    <property type="project" value="UniProtKB-KW"/>
</dbReference>
<evidence type="ECO:0000256" key="1">
    <source>
        <dbReference type="ARBA" id="ARBA00008056"/>
    </source>
</evidence>
<evidence type="ECO:0000259" key="6">
    <source>
        <dbReference type="PROSITE" id="PS51471"/>
    </source>
</evidence>
<dbReference type="GO" id="GO:0044283">
    <property type="term" value="P:small molecule biosynthetic process"/>
    <property type="evidence" value="ECO:0007669"/>
    <property type="project" value="UniProtKB-ARBA"/>
</dbReference>
<reference evidence="7 8" key="1">
    <citation type="journal article" date="2019" name="Sci. Rep.">
        <title>A multi-omics analysis of the grapevine pathogen Lasiodiplodia theobromae reveals that temperature affects the expression of virulence- and pathogenicity-related genes.</title>
        <authorList>
            <person name="Felix C."/>
            <person name="Meneses R."/>
            <person name="Goncalves M.F.M."/>
            <person name="Tilleman L."/>
            <person name="Duarte A.S."/>
            <person name="Jorrin-Novo J.V."/>
            <person name="Van de Peer Y."/>
            <person name="Deforce D."/>
            <person name="Van Nieuwerburgh F."/>
            <person name="Esteves A.C."/>
            <person name="Alves A."/>
        </authorList>
    </citation>
    <scope>NUCLEOTIDE SEQUENCE [LARGE SCALE GENOMIC DNA]</scope>
    <source>
        <strain evidence="7 8">LA-SOL3</strain>
    </source>
</reference>
<evidence type="ECO:0000256" key="5">
    <source>
        <dbReference type="RuleBase" id="RU003682"/>
    </source>
</evidence>
<gene>
    <name evidence="7" type="ORF">DBV05_g6579</name>
</gene>
<evidence type="ECO:0000256" key="4">
    <source>
        <dbReference type="ARBA" id="ARBA00023004"/>
    </source>
</evidence>
<keyword evidence="8" id="KW-1185">Reference proteome</keyword>
<dbReference type="InterPro" id="IPR005123">
    <property type="entry name" value="Oxoglu/Fe-dep_dioxygenase_dom"/>
</dbReference>
<protein>
    <submittedName>
        <fullName evidence="7">Putative 2-oxoglutarate-dependent dioxygenase</fullName>
    </submittedName>
</protein>
<keyword evidence="4 5" id="KW-0408">Iron</keyword>
<keyword evidence="2 5" id="KW-0479">Metal-binding</keyword>
<dbReference type="EMBL" id="VCHE01000039">
    <property type="protein sequence ID" value="KAB2574829.1"/>
    <property type="molecule type" value="Genomic_DNA"/>
</dbReference>
<organism evidence="7 8">
    <name type="scientific">Lasiodiplodia theobromae</name>
    <dbReference type="NCBI Taxonomy" id="45133"/>
    <lineage>
        <taxon>Eukaryota</taxon>
        <taxon>Fungi</taxon>
        <taxon>Dikarya</taxon>
        <taxon>Ascomycota</taxon>
        <taxon>Pezizomycotina</taxon>
        <taxon>Dothideomycetes</taxon>
        <taxon>Dothideomycetes incertae sedis</taxon>
        <taxon>Botryosphaeriales</taxon>
        <taxon>Botryosphaeriaceae</taxon>
        <taxon>Lasiodiplodia</taxon>
    </lineage>
</organism>
<comment type="similarity">
    <text evidence="1 5">Belongs to the iron/ascorbate-dependent oxidoreductase family.</text>
</comment>
<name>A0A5N5DAP4_9PEZI</name>
<dbReference type="InterPro" id="IPR026992">
    <property type="entry name" value="DIOX_N"/>
</dbReference>
<evidence type="ECO:0000313" key="7">
    <source>
        <dbReference type="EMBL" id="KAB2574829.1"/>
    </source>
</evidence>
<dbReference type="OrthoDB" id="288590at2759"/>
<keyword evidence="3 5" id="KW-0560">Oxidoreductase</keyword>
<dbReference type="InterPro" id="IPR044861">
    <property type="entry name" value="IPNS-like_FE2OG_OXY"/>
</dbReference>
<evidence type="ECO:0000313" key="8">
    <source>
        <dbReference type="Proteomes" id="UP000325902"/>
    </source>
</evidence>